<dbReference type="AlphaFoldDB" id="A0A5C7VXM4"/>
<dbReference type="EMBL" id="SSFX01000017">
    <property type="protein sequence ID" value="TXI30301.1"/>
    <property type="molecule type" value="Genomic_DNA"/>
</dbReference>
<protein>
    <recommendedName>
        <fullName evidence="3">HEPN AbiU2-like domain-containing protein</fullName>
    </recommendedName>
</protein>
<dbReference type="Proteomes" id="UP000321055">
    <property type="component" value="Unassembled WGS sequence"/>
</dbReference>
<sequence length="165" mass="18357">MNLGLFFLIAERDIQAVKIDALTHPGAWTRGLAARVILLTIHELDIDKVAGNKLRQALEDGKTPEDLRQQVTEAMRSIRRAQARAQRQFANLRNSTIAHRDPNAIQQYRDIIGIDGLEVTQIAADFYSGTSQFIEMIPRLLAHLSTLQGMIGQLTAQSARKGDGK</sequence>
<accession>A0A5C7VXM4</accession>
<name>A0A5C7VXM4_9PROT</name>
<proteinExistence type="predicted"/>
<evidence type="ECO:0000313" key="2">
    <source>
        <dbReference type="Proteomes" id="UP000321055"/>
    </source>
</evidence>
<organism evidence="1 2">
    <name type="scientific">Nitrosomonas oligotropha</name>
    <dbReference type="NCBI Taxonomy" id="42354"/>
    <lineage>
        <taxon>Bacteria</taxon>
        <taxon>Pseudomonadati</taxon>
        <taxon>Pseudomonadota</taxon>
        <taxon>Betaproteobacteria</taxon>
        <taxon>Nitrosomonadales</taxon>
        <taxon>Nitrosomonadaceae</taxon>
        <taxon>Nitrosomonas</taxon>
    </lineage>
</organism>
<gene>
    <name evidence="1" type="ORF">E6Q60_01855</name>
</gene>
<reference evidence="1 2" key="1">
    <citation type="submission" date="2018-09" db="EMBL/GenBank/DDBJ databases">
        <title>Metagenome Assembled Genomes from an Advanced Water Purification Facility.</title>
        <authorList>
            <person name="Stamps B.W."/>
            <person name="Spear J.R."/>
        </authorList>
    </citation>
    <scope>NUCLEOTIDE SEQUENCE [LARGE SCALE GENOMIC DNA]</scope>
    <source>
        <strain evidence="1">Bin_54_1</strain>
    </source>
</reference>
<comment type="caution">
    <text evidence="1">The sequence shown here is derived from an EMBL/GenBank/DDBJ whole genome shotgun (WGS) entry which is preliminary data.</text>
</comment>
<evidence type="ECO:0000313" key="1">
    <source>
        <dbReference type="EMBL" id="TXI30301.1"/>
    </source>
</evidence>
<evidence type="ECO:0008006" key="3">
    <source>
        <dbReference type="Google" id="ProtNLM"/>
    </source>
</evidence>